<comment type="catalytic activity">
    <reaction evidence="1">
        <text>[E2 ubiquitin-conjugating enzyme]-S-ubiquitinyl-L-cysteine + [acceptor protein]-L-lysine = [E2 ubiquitin-conjugating enzyme]-L-cysteine + [acceptor protein]-N(6)-ubiquitinyl-L-lysine.</text>
        <dbReference type="EC" id="2.3.2.31"/>
    </reaction>
</comment>
<dbReference type="Proteomes" id="UP000215914">
    <property type="component" value="Chromosome 4"/>
</dbReference>
<dbReference type="PANTHER" id="PTHR11685">
    <property type="entry name" value="RBR FAMILY RING FINGER AND IBR DOMAIN-CONTAINING"/>
    <property type="match status" value="1"/>
</dbReference>
<protein>
    <recommendedName>
        <fullName evidence="5">RBR-type E3 ubiquitin transferase</fullName>
        <ecNumber evidence="5">2.3.2.31</ecNumber>
    </recommendedName>
</protein>
<keyword evidence="8" id="KW-0677">Repeat</keyword>
<dbReference type="Gene3D" id="1.20.120.1750">
    <property type="match status" value="1"/>
</dbReference>
<dbReference type="EMBL" id="CM007893">
    <property type="protein sequence ID" value="OTG29948.1"/>
    <property type="molecule type" value="Genomic_DNA"/>
</dbReference>
<dbReference type="Gene3D" id="3.30.40.10">
    <property type="entry name" value="Zinc/RING finger domain, C3HC4 (zinc finger)"/>
    <property type="match status" value="1"/>
</dbReference>
<dbReference type="SMART" id="SM00647">
    <property type="entry name" value="IBR"/>
    <property type="match status" value="1"/>
</dbReference>
<dbReference type="Gramene" id="mRNA:HanXRQr2_Chr04g0191211">
    <property type="protein sequence ID" value="mRNA:HanXRQr2_Chr04g0191211"/>
    <property type="gene ID" value="HanXRQr2_Chr04g0191211"/>
</dbReference>
<evidence type="ECO:0000256" key="7">
    <source>
        <dbReference type="ARBA" id="ARBA00022723"/>
    </source>
</evidence>
<dbReference type="GO" id="GO:0061630">
    <property type="term" value="F:ubiquitin protein ligase activity"/>
    <property type="evidence" value="ECO:0000318"/>
    <property type="project" value="GO_Central"/>
</dbReference>
<organism evidence="17 18">
    <name type="scientific">Helianthus annuus</name>
    <name type="common">Common sunflower</name>
    <dbReference type="NCBI Taxonomy" id="4232"/>
    <lineage>
        <taxon>Eukaryota</taxon>
        <taxon>Viridiplantae</taxon>
        <taxon>Streptophyta</taxon>
        <taxon>Embryophyta</taxon>
        <taxon>Tracheophyta</taxon>
        <taxon>Spermatophyta</taxon>
        <taxon>Magnoliopsida</taxon>
        <taxon>eudicotyledons</taxon>
        <taxon>Gunneridae</taxon>
        <taxon>Pentapetalae</taxon>
        <taxon>asterids</taxon>
        <taxon>campanulids</taxon>
        <taxon>Asterales</taxon>
        <taxon>Asteraceae</taxon>
        <taxon>Asteroideae</taxon>
        <taxon>Heliantheae alliance</taxon>
        <taxon>Heliantheae</taxon>
        <taxon>Helianthus</taxon>
    </lineage>
</organism>
<dbReference type="PROSITE" id="PS00518">
    <property type="entry name" value="ZF_RING_1"/>
    <property type="match status" value="1"/>
</dbReference>
<keyword evidence="11" id="KW-0862">Zinc</keyword>
<dbReference type="PROSITE" id="PS50089">
    <property type="entry name" value="ZF_RING_2"/>
    <property type="match status" value="1"/>
</dbReference>
<reference evidence="16 18" key="1">
    <citation type="journal article" date="2017" name="Nature">
        <title>The sunflower genome provides insights into oil metabolism, flowering and Asterid evolution.</title>
        <authorList>
            <person name="Badouin H."/>
            <person name="Gouzy J."/>
            <person name="Grassa C.J."/>
            <person name="Murat F."/>
            <person name="Staton S.E."/>
            <person name="Cottret L."/>
            <person name="Lelandais-Briere C."/>
            <person name="Owens G.L."/>
            <person name="Carrere S."/>
            <person name="Mayjonade B."/>
            <person name="Legrand L."/>
            <person name="Gill N."/>
            <person name="Kane N.C."/>
            <person name="Bowers J.E."/>
            <person name="Hubner S."/>
            <person name="Bellec A."/>
            <person name="Berard A."/>
            <person name="Berges H."/>
            <person name="Blanchet N."/>
            <person name="Boniface M.C."/>
            <person name="Brunel D."/>
            <person name="Catrice O."/>
            <person name="Chaidir N."/>
            <person name="Claudel C."/>
            <person name="Donnadieu C."/>
            <person name="Faraut T."/>
            <person name="Fievet G."/>
            <person name="Helmstetter N."/>
            <person name="King M."/>
            <person name="Knapp S.J."/>
            <person name="Lai Z."/>
            <person name="Le Paslier M.C."/>
            <person name="Lippi Y."/>
            <person name="Lorenzon L."/>
            <person name="Mandel J.R."/>
            <person name="Marage G."/>
            <person name="Marchand G."/>
            <person name="Marquand E."/>
            <person name="Bret-Mestries E."/>
            <person name="Morien E."/>
            <person name="Nambeesan S."/>
            <person name="Nguyen T."/>
            <person name="Pegot-Espagnet P."/>
            <person name="Pouilly N."/>
            <person name="Raftis F."/>
            <person name="Sallet E."/>
            <person name="Schiex T."/>
            <person name="Thomas J."/>
            <person name="Vandecasteele C."/>
            <person name="Vares D."/>
            <person name="Vear F."/>
            <person name="Vautrin S."/>
            <person name="Crespi M."/>
            <person name="Mangin B."/>
            <person name="Burke J.M."/>
            <person name="Salse J."/>
            <person name="Munos S."/>
            <person name="Vincourt P."/>
            <person name="Rieseberg L.H."/>
            <person name="Langlade N.B."/>
        </authorList>
    </citation>
    <scope>NUCLEOTIDE SEQUENCE [LARGE SCALE GENOMIC DNA]</scope>
    <source>
        <strain evidence="18">cv. SF193</strain>
        <tissue evidence="16">Leaves</tissue>
    </source>
</reference>
<proteinExistence type="inferred from homology"/>
<dbReference type="InterPro" id="IPR002867">
    <property type="entry name" value="IBR_dom"/>
</dbReference>
<evidence type="ECO:0000256" key="4">
    <source>
        <dbReference type="ARBA" id="ARBA00005884"/>
    </source>
</evidence>
<evidence type="ECO:0000313" key="18">
    <source>
        <dbReference type="Proteomes" id="UP000215914"/>
    </source>
</evidence>
<dbReference type="FunFam" id="3.30.40.10:FF:000230">
    <property type="entry name" value="RBR-type E3 ubiquitin transferase"/>
    <property type="match status" value="1"/>
</dbReference>
<keyword evidence="6" id="KW-0808">Transferase</keyword>
<dbReference type="GO" id="GO:0031624">
    <property type="term" value="F:ubiquitin conjugating enzyme binding"/>
    <property type="evidence" value="ECO:0000318"/>
    <property type="project" value="GO_Central"/>
</dbReference>
<evidence type="ECO:0000256" key="3">
    <source>
        <dbReference type="ARBA" id="ARBA00003976"/>
    </source>
</evidence>
<accession>A0A251V2U9</accession>
<evidence type="ECO:0000256" key="12">
    <source>
        <dbReference type="PROSITE-ProRule" id="PRU00175"/>
    </source>
</evidence>
<dbReference type="PROSITE" id="PS51873">
    <property type="entry name" value="TRIAD"/>
    <property type="match status" value="1"/>
</dbReference>
<evidence type="ECO:0000256" key="13">
    <source>
        <dbReference type="SAM" id="Phobius"/>
    </source>
</evidence>
<evidence type="ECO:0000256" key="1">
    <source>
        <dbReference type="ARBA" id="ARBA00001798"/>
    </source>
</evidence>
<keyword evidence="10" id="KW-0833">Ubl conjugation pathway</keyword>
<dbReference type="InterPro" id="IPR013083">
    <property type="entry name" value="Znf_RING/FYVE/PHD"/>
</dbReference>
<dbReference type="InterPro" id="IPR031127">
    <property type="entry name" value="E3_UB_ligase_RBR"/>
</dbReference>
<keyword evidence="13" id="KW-0472">Membrane</keyword>
<evidence type="ECO:0000256" key="6">
    <source>
        <dbReference type="ARBA" id="ARBA00022679"/>
    </source>
</evidence>
<dbReference type="InterPro" id="IPR018957">
    <property type="entry name" value="Znf_C3HC4_RING-type"/>
</dbReference>
<dbReference type="STRING" id="4232.A0A251V2U9"/>
<dbReference type="AlphaFoldDB" id="A0A251V2U9"/>
<evidence type="ECO:0000256" key="8">
    <source>
        <dbReference type="ARBA" id="ARBA00022737"/>
    </source>
</evidence>
<feature type="transmembrane region" description="Helical" evidence="13">
    <location>
        <begin position="226"/>
        <end position="245"/>
    </location>
</feature>
<evidence type="ECO:0000259" key="15">
    <source>
        <dbReference type="PROSITE" id="PS51873"/>
    </source>
</evidence>
<dbReference type="InterPro" id="IPR044066">
    <property type="entry name" value="TRIAD_supradom"/>
</dbReference>
<dbReference type="SUPFAM" id="SSF57850">
    <property type="entry name" value="RING/U-box"/>
    <property type="match status" value="3"/>
</dbReference>
<dbReference type="InterPro" id="IPR001841">
    <property type="entry name" value="Znf_RING"/>
</dbReference>
<evidence type="ECO:0000256" key="2">
    <source>
        <dbReference type="ARBA" id="ARBA00001947"/>
    </source>
</evidence>
<feature type="domain" description="RING-type" evidence="15">
    <location>
        <begin position="22"/>
        <end position="235"/>
    </location>
</feature>
<comment type="function">
    <text evidence="3">Might act as an E3 ubiquitin-protein ligase, or as part of E3 complex, which accepts ubiquitin from specific E2 ubiquitin-conjugating enzymes and then transfers it to substrates.</text>
</comment>
<evidence type="ECO:0000313" key="16">
    <source>
        <dbReference type="EMBL" id="KAF5812315.1"/>
    </source>
</evidence>
<keyword evidence="18" id="KW-1185">Reference proteome</keyword>
<dbReference type="Pfam" id="PF01485">
    <property type="entry name" value="IBR"/>
    <property type="match status" value="1"/>
</dbReference>
<dbReference type="EC" id="2.3.2.31" evidence="5"/>
<sequence>MGNVNQKQKPQQLEHQNSSSSSTFTCEICIEPVTHPNKQFNNSNKCTHPFCTDCIIKYIQVKLEDNVSDIKCPALTCDRSLDPLSCQPKLPHQLFNKWCDLLCDSAVLDFDRAYCPNRDCSALVVNECGGSLKKCVCPNCKKPFCFRCKVPWHAGYRCDETGEIMDRNDVAFGVLLERKKWMRCPKCRHCVELVKGCFIVRCRCGVKFCYGCGKTVCNCRASILDYIFRFCIVIVVFSLLCLLFTST</sequence>
<evidence type="ECO:0000259" key="14">
    <source>
        <dbReference type="PROSITE" id="PS50089"/>
    </source>
</evidence>
<name>A0A251V2U9_HELAN</name>
<evidence type="ECO:0000256" key="10">
    <source>
        <dbReference type="ARBA" id="ARBA00022786"/>
    </source>
</evidence>
<dbReference type="EMBL" id="MNCJ02000319">
    <property type="protein sequence ID" value="KAF5812315.1"/>
    <property type="molecule type" value="Genomic_DNA"/>
</dbReference>
<evidence type="ECO:0000256" key="5">
    <source>
        <dbReference type="ARBA" id="ARBA00012251"/>
    </source>
</evidence>
<comment type="cofactor">
    <cofactor evidence="2">
        <name>Zn(2+)</name>
        <dbReference type="ChEBI" id="CHEBI:29105"/>
    </cofactor>
</comment>
<dbReference type="GO" id="GO:0005737">
    <property type="term" value="C:cytoplasm"/>
    <property type="evidence" value="ECO:0000318"/>
    <property type="project" value="GO_Central"/>
</dbReference>
<dbReference type="GO" id="GO:0006511">
    <property type="term" value="P:ubiquitin-dependent protein catabolic process"/>
    <property type="evidence" value="ECO:0000318"/>
    <property type="project" value="GO_Central"/>
</dbReference>
<dbReference type="GO" id="GO:0016567">
    <property type="term" value="P:protein ubiquitination"/>
    <property type="evidence" value="ECO:0007669"/>
    <property type="project" value="UniProtKB-UniPathway"/>
</dbReference>
<dbReference type="Pfam" id="PF00097">
    <property type="entry name" value="zf-C3HC4"/>
    <property type="match status" value="1"/>
</dbReference>
<dbReference type="OMA" id="NDKADEM"/>
<keyword evidence="13" id="KW-1133">Transmembrane helix</keyword>
<gene>
    <name evidence="17" type="ORF">HannXRQ_Chr04g0127741</name>
    <name evidence="16" type="ORF">HanXRQr2_Chr04g0191211</name>
</gene>
<feature type="domain" description="RING-type" evidence="14">
    <location>
        <begin position="26"/>
        <end position="73"/>
    </location>
</feature>
<dbReference type="InParanoid" id="A0A251V2U9"/>
<evidence type="ECO:0000256" key="9">
    <source>
        <dbReference type="ARBA" id="ARBA00022771"/>
    </source>
</evidence>
<reference evidence="17" key="2">
    <citation type="submission" date="2017-02" db="EMBL/GenBank/DDBJ databases">
        <title>Sunflower complete genome.</title>
        <authorList>
            <person name="Langlade N."/>
            <person name="Munos S."/>
        </authorList>
    </citation>
    <scope>NUCLEOTIDE SEQUENCE [LARGE SCALE GENOMIC DNA]</scope>
    <source>
        <tissue evidence="17">Leaves</tissue>
    </source>
</reference>
<dbReference type="GO" id="GO:0008270">
    <property type="term" value="F:zinc ion binding"/>
    <property type="evidence" value="ECO:0007669"/>
    <property type="project" value="UniProtKB-KW"/>
</dbReference>
<reference evidence="16" key="3">
    <citation type="submission" date="2020-06" db="EMBL/GenBank/DDBJ databases">
        <title>Helianthus annuus Genome sequencing and assembly Release 2.</title>
        <authorList>
            <person name="Gouzy J."/>
            <person name="Langlade N."/>
            <person name="Munos S."/>
        </authorList>
    </citation>
    <scope>NUCLEOTIDE SEQUENCE</scope>
    <source>
        <tissue evidence="16">Leaves</tissue>
    </source>
</reference>
<comment type="similarity">
    <text evidence="4">Belongs to the RBR family. Ariadne subfamily.</text>
</comment>
<dbReference type="GO" id="GO:0000151">
    <property type="term" value="C:ubiquitin ligase complex"/>
    <property type="evidence" value="ECO:0000318"/>
    <property type="project" value="GO_Central"/>
</dbReference>
<dbReference type="UniPathway" id="UPA00143"/>
<dbReference type="CDD" id="cd22584">
    <property type="entry name" value="Rcat_RBR_unk"/>
    <property type="match status" value="1"/>
</dbReference>
<keyword evidence="9 12" id="KW-0863">Zinc-finger</keyword>
<keyword evidence="13" id="KW-0812">Transmembrane</keyword>
<evidence type="ECO:0000256" key="11">
    <source>
        <dbReference type="ARBA" id="ARBA00022833"/>
    </source>
</evidence>
<dbReference type="OrthoDB" id="10009520at2759"/>
<evidence type="ECO:0000313" key="17">
    <source>
        <dbReference type="EMBL" id="OTG29948.1"/>
    </source>
</evidence>
<keyword evidence="7" id="KW-0479">Metal-binding</keyword>
<dbReference type="InterPro" id="IPR017907">
    <property type="entry name" value="Znf_RING_CS"/>
</dbReference>